<protein>
    <recommendedName>
        <fullName evidence="7">AN1-type domain-containing protein</fullName>
    </recommendedName>
</protein>
<dbReference type="SMART" id="SM00154">
    <property type="entry name" value="ZnF_AN1"/>
    <property type="match status" value="2"/>
</dbReference>
<feature type="compositionally biased region" description="Polar residues" evidence="6">
    <location>
        <begin position="234"/>
        <end position="247"/>
    </location>
</feature>
<dbReference type="HOGENOM" id="CLU_061621_0_1_1"/>
<organism evidence="9">
    <name type="scientific">Schizophyllum commune (strain H4-8 / FGSC 9210)</name>
    <name type="common">Split gill fungus</name>
    <dbReference type="NCBI Taxonomy" id="578458"/>
    <lineage>
        <taxon>Eukaryota</taxon>
        <taxon>Fungi</taxon>
        <taxon>Dikarya</taxon>
        <taxon>Basidiomycota</taxon>
        <taxon>Agaricomycotina</taxon>
        <taxon>Agaricomycetes</taxon>
        <taxon>Agaricomycetidae</taxon>
        <taxon>Agaricales</taxon>
        <taxon>Schizophyllaceae</taxon>
        <taxon>Schizophyllum</taxon>
    </lineage>
</organism>
<feature type="domain" description="AN1-type" evidence="7">
    <location>
        <begin position="110"/>
        <end position="158"/>
    </location>
</feature>
<dbReference type="InterPro" id="IPR035896">
    <property type="entry name" value="AN1-like_Znf"/>
</dbReference>
<dbReference type="KEGG" id="scm:SCHCO_02615908"/>
<name>D8PX87_SCHCM</name>
<dbReference type="PANTHER" id="PTHR14677:SF40">
    <property type="entry name" value="CDC48-ASSOCIATED UBIQUITIN-LIKE_ZINC FINGER PROTEIN 1"/>
    <property type="match status" value="1"/>
</dbReference>
<sequence length="258" mass="28057">MSSSHNISSETVDRDQQLLSIGKQCHLDTCHLVDFLPFKCQHCSEAFCQEHFLPASHTCPKYDETKHNRVAPSCPLCNVPVAIKPGQDPNERMEQHFMRECSVMTGRAPKKSGPVCEKARCGKALVAPIRCDKCRKQFCAAHRFPSDHTCTPAAPTTSARLGAKSNQIRDAARDALRKNASPAASKSTTAFSKASAPSESTKKVDLSKLKLQNPVASVKVDRSPTPPSPLPTSCAVQSANATNTTKRNPYAPPPLFAY</sequence>
<feature type="compositionally biased region" description="Low complexity" evidence="6">
    <location>
        <begin position="180"/>
        <end position="198"/>
    </location>
</feature>
<dbReference type="VEuPathDB" id="FungiDB:SCHCODRAFT_02615908"/>
<dbReference type="AlphaFoldDB" id="D8PX87"/>
<keyword evidence="1" id="KW-0479">Metal-binding</keyword>
<keyword evidence="2" id="KW-0677">Repeat</keyword>
<dbReference type="OrthoDB" id="431929at2759"/>
<evidence type="ECO:0000256" key="1">
    <source>
        <dbReference type="ARBA" id="ARBA00022723"/>
    </source>
</evidence>
<dbReference type="OMA" id="DESKHNR"/>
<dbReference type="SUPFAM" id="SSF118310">
    <property type="entry name" value="AN1-like Zinc finger"/>
    <property type="match status" value="2"/>
</dbReference>
<dbReference type="RefSeq" id="XP_003034533.1">
    <property type="nucleotide sequence ID" value="XM_003034487.1"/>
</dbReference>
<dbReference type="STRING" id="578458.D8PX87"/>
<reference evidence="8 9" key="1">
    <citation type="journal article" date="2010" name="Nat. Biotechnol.">
        <title>Genome sequence of the model mushroom Schizophyllum commune.</title>
        <authorList>
            <person name="Ohm R.A."/>
            <person name="de Jong J.F."/>
            <person name="Lugones L.G."/>
            <person name="Aerts A."/>
            <person name="Kothe E."/>
            <person name="Stajich J.E."/>
            <person name="de Vries R.P."/>
            <person name="Record E."/>
            <person name="Levasseur A."/>
            <person name="Baker S.E."/>
            <person name="Bartholomew K.A."/>
            <person name="Coutinho P.M."/>
            <person name="Erdmann S."/>
            <person name="Fowler T.J."/>
            <person name="Gathman A.C."/>
            <person name="Lombard V."/>
            <person name="Henrissat B."/>
            <person name="Knabe N."/>
            <person name="Kuees U."/>
            <person name="Lilly W.W."/>
            <person name="Lindquist E."/>
            <person name="Lucas S."/>
            <person name="Magnuson J.K."/>
            <person name="Piumi F."/>
            <person name="Raudaskoski M."/>
            <person name="Salamov A."/>
            <person name="Schmutz J."/>
            <person name="Schwarze F.W.M.R."/>
            <person name="vanKuyk P.A."/>
            <person name="Horton J.S."/>
            <person name="Grigoriev I.V."/>
            <person name="Woesten H.A.B."/>
        </authorList>
    </citation>
    <scope>NUCLEOTIDE SEQUENCE [LARGE SCALE GENOMIC DNA]</scope>
    <source>
        <strain evidence="9">H4-8 / FGSC 9210</strain>
    </source>
</reference>
<gene>
    <name evidence="8" type="ORF">SCHCODRAFT_84827</name>
</gene>
<keyword evidence="4" id="KW-0862">Zinc</keyword>
<dbReference type="Pfam" id="PF01428">
    <property type="entry name" value="zf-AN1"/>
    <property type="match status" value="2"/>
</dbReference>
<dbReference type="InParanoid" id="D8PX87"/>
<dbReference type="InterPro" id="IPR057357">
    <property type="entry name" value="Znf-C2H2_ZFAND2A/B"/>
</dbReference>
<dbReference type="Pfam" id="PF25403">
    <property type="entry name" value="zf-C2H2_ZFAND2"/>
    <property type="match status" value="1"/>
</dbReference>
<evidence type="ECO:0000256" key="2">
    <source>
        <dbReference type="ARBA" id="ARBA00022737"/>
    </source>
</evidence>
<feature type="domain" description="AN1-type" evidence="7">
    <location>
        <begin position="19"/>
        <end position="67"/>
    </location>
</feature>
<dbReference type="PROSITE" id="PS51039">
    <property type="entry name" value="ZF_AN1"/>
    <property type="match status" value="2"/>
</dbReference>
<dbReference type="PANTHER" id="PTHR14677">
    <property type="entry name" value="ARSENITE INDUCUBLE RNA ASSOCIATED PROTEIN AIP-1-RELATED"/>
    <property type="match status" value="1"/>
</dbReference>
<dbReference type="GO" id="GO:0005737">
    <property type="term" value="C:cytoplasm"/>
    <property type="evidence" value="ECO:0007669"/>
    <property type="project" value="TreeGrafter"/>
</dbReference>
<evidence type="ECO:0000313" key="8">
    <source>
        <dbReference type="EMBL" id="EFI99630.1"/>
    </source>
</evidence>
<dbReference type="eggNOG" id="KOG3183">
    <property type="taxonomic scope" value="Eukaryota"/>
</dbReference>
<dbReference type="Proteomes" id="UP000007431">
    <property type="component" value="Unassembled WGS sequence"/>
</dbReference>
<dbReference type="EMBL" id="GL377304">
    <property type="protein sequence ID" value="EFI99630.1"/>
    <property type="molecule type" value="Genomic_DNA"/>
</dbReference>
<evidence type="ECO:0000256" key="3">
    <source>
        <dbReference type="ARBA" id="ARBA00022771"/>
    </source>
</evidence>
<proteinExistence type="predicted"/>
<dbReference type="InterPro" id="IPR000058">
    <property type="entry name" value="Znf_AN1"/>
</dbReference>
<dbReference type="Gene3D" id="4.10.1110.10">
    <property type="entry name" value="AN1-like Zinc finger"/>
    <property type="match status" value="2"/>
</dbReference>
<evidence type="ECO:0000313" key="9">
    <source>
        <dbReference type="Proteomes" id="UP000007431"/>
    </source>
</evidence>
<feature type="region of interest" description="Disordered" evidence="6">
    <location>
        <begin position="174"/>
        <end position="258"/>
    </location>
</feature>
<dbReference type="GeneID" id="9585655"/>
<keyword evidence="9" id="KW-1185">Reference proteome</keyword>
<accession>D8PX87</accession>
<keyword evidence="3 5" id="KW-0863">Zinc-finger</keyword>
<dbReference type="GO" id="GO:0008270">
    <property type="term" value="F:zinc ion binding"/>
    <property type="evidence" value="ECO:0007669"/>
    <property type="project" value="UniProtKB-KW"/>
</dbReference>
<evidence type="ECO:0000259" key="7">
    <source>
        <dbReference type="PROSITE" id="PS51039"/>
    </source>
</evidence>
<evidence type="ECO:0000256" key="6">
    <source>
        <dbReference type="SAM" id="MobiDB-lite"/>
    </source>
</evidence>
<evidence type="ECO:0000256" key="4">
    <source>
        <dbReference type="ARBA" id="ARBA00022833"/>
    </source>
</evidence>
<evidence type="ECO:0000256" key="5">
    <source>
        <dbReference type="PROSITE-ProRule" id="PRU00449"/>
    </source>
</evidence>